<sequence>MLLREYESKDGTAIAGWIRNIEELYSWSADRYCRFPLTGSDIDKNYANMQSAGKFFPLTAVEDDGSIAGHFIIRYPDKTDESTVRFGFVIVDPALRGQGKGSEMLRLGIEYARRELSAKRIDLGVFADNVSAACCYKAVGFKEFGREIFPMPAGDRECILMELILR</sequence>
<keyword evidence="2" id="KW-0808">Transferase</keyword>
<proteinExistence type="predicted"/>
<dbReference type="Pfam" id="PF00583">
    <property type="entry name" value="Acetyltransf_1"/>
    <property type="match status" value="1"/>
</dbReference>
<dbReference type="GO" id="GO:0016747">
    <property type="term" value="F:acyltransferase activity, transferring groups other than amino-acyl groups"/>
    <property type="evidence" value="ECO:0007669"/>
    <property type="project" value="InterPro"/>
</dbReference>
<dbReference type="eggNOG" id="COG1670">
    <property type="taxonomic scope" value="Bacteria"/>
</dbReference>
<dbReference type="CDD" id="cd04301">
    <property type="entry name" value="NAT_SF"/>
    <property type="match status" value="1"/>
</dbReference>
<evidence type="ECO:0000259" key="1">
    <source>
        <dbReference type="PROSITE" id="PS51186"/>
    </source>
</evidence>
<dbReference type="Gene3D" id="3.40.630.30">
    <property type="match status" value="1"/>
</dbReference>
<name>E9SAF7_RUMAL</name>
<dbReference type="OrthoDB" id="9795206at2"/>
<dbReference type="InterPro" id="IPR000182">
    <property type="entry name" value="GNAT_dom"/>
</dbReference>
<reference evidence="2 3" key="1">
    <citation type="submission" date="2011-02" db="EMBL/GenBank/DDBJ databases">
        <authorList>
            <person name="Nelson K.E."/>
            <person name="Sutton G."/>
            <person name="Torralba M."/>
            <person name="Durkin S."/>
            <person name="Harkins D."/>
            <person name="Montgomery R."/>
            <person name="Ziemer C."/>
            <person name="Klaassens E."/>
            <person name="Ocuiv P."/>
            <person name="Morrison M."/>
        </authorList>
    </citation>
    <scope>NUCLEOTIDE SEQUENCE [LARGE SCALE GENOMIC DNA]</scope>
    <source>
        <strain evidence="2 3">8</strain>
    </source>
</reference>
<dbReference type="PANTHER" id="PTHR43415">
    <property type="entry name" value="SPERMIDINE N(1)-ACETYLTRANSFERASE"/>
    <property type="match status" value="1"/>
</dbReference>
<organism evidence="2 3">
    <name type="scientific">Ruminococcus albus 8</name>
    <dbReference type="NCBI Taxonomy" id="246199"/>
    <lineage>
        <taxon>Bacteria</taxon>
        <taxon>Bacillati</taxon>
        <taxon>Bacillota</taxon>
        <taxon>Clostridia</taxon>
        <taxon>Eubacteriales</taxon>
        <taxon>Oscillospiraceae</taxon>
        <taxon>Ruminococcus</taxon>
    </lineage>
</organism>
<dbReference type="PANTHER" id="PTHR43415:SF5">
    <property type="entry name" value="ACETYLTRANSFERASE"/>
    <property type="match status" value="1"/>
</dbReference>
<dbReference type="AlphaFoldDB" id="E9SAF7"/>
<comment type="caution">
    <text evidence="2">The sequence shown here is derived from an EMBL/GenBank/DDBJ whole genome shotgun (WGS) entry which is preliminary data.</text>
</comment>
<dbReference type="PROSITE" id="PS51186">
    <property type="entry name" value="GNAT"/>
    <property type="match status" value="1"/>
</dbReference>
<evidence type="ECO:0000313" key="3">
    <source>
        <dbReference type="Proteomes" id="UP000004259"/>
    </source>
</evidence>
<gene>
    <name evidence="2" type="ORF">CUS_7919</name>
</gene>
<feature type="domain" description="N-acetyltransferase" evidence="1">
    <location>
        <begin position="1"/>
        <end position="166"/>
    </location>
</feature>
<accession>E9SAF7</accession>
<dbReference type="STRING" id="246199.CUS_7919"/>
<dbReference type="Proteomes" id="UP000004259">
    <property type="component" value="Unassembled WGS sequence"/>
</dbReference>
<protein>
    <submittedName>
        <fullName evidence="2">Acetyltransferase, GNAT family</fullName>
    </submittedName>
</protein>
<dbReference type="InterPro" id="IPR016181">
    <property type="entry name" value="Acyl_CoA_acyltransferase"/>
</dbReference>
<evidence type="ECO:0000313" key="2">
    <source>
        <dbReference type="EMBL" id="EGC03683.1"/>
    </source>
</evidence>
<dbReference type="EMBL" id="ADKM02000062">
    <property type="protein sequence ID" value="EGC03683.1"/>
    <property type="molecule type" value="Genomic_DNA"/>
</dbReference>
<dbReference type="SUPFAM" id="SSF55729">
    <property type="entry name" value="Acyl-CoA N-acyltransferases (Nat)"/>
    <property type="match status" value="1"/>
</dbReference>
<dbReference type="RefSeq" id="WP_002848531.1">
    <property type="nucleotide sequence ID" value="NZ_ADKM02000062.1"/>
</dbReference>
<keyword evidence="3" id="KW-1185">Reference proteome</keyword>